<accession>A0AA46YKG7</accession>
<dbReference type="GO" id="GO:0006282">
    <property type="term" value="P:regulation of DNA repair"/>
    <property type="evidence" value="ECO:0007669"/>
    <property type="project" value="UniProtKB-UniRule"/>
</dbReference>
<dbReference type="Proteomes" id="UP001164390">
    <property type="component" value="Chromosome"/>
</dbReference>
<dbReference type="PANTHER" id="PTHR33602">
    <property type="entry name" value="REGULATORY PROTEIN RECX FAMILY PROTEIN"/>
    <property type="match status" value="1"/>
</dbReference>
<dbReference type="InterPro" id="IPR053924">
    <property type="entry name" value="RecX_HTH_2nd"/>
</dbReference>
<comment type="similarity">
    <text evidence="2 5">Belongs to the RecX family.</text>
</comment>
<feature type="region of interest" description="Disordered" evidence="6">
    <location>
        <begin position="1"/>
        <end position="57"/>
    </location>
</feature>
<evidence type="ECO:0000259" key="8">
    <source>
        <dbReference type="Pfam" id="PF21981"/>
    </source>
</evidence>
<protein>
    <recommendedName>
        <fullName evidence="3 5">Regulatory protein RecX</fullName>
    </recommendedName>
</protein>
<evidence type="ECO:0000259" key="9">
    <source>
        <dbReference type="Pfam" id="PF21982"/>
    </source>
</evidence>
<dbReference type="Gene3D" id="1.10.10.10">
    <property type="entry name" value="Winged helix-like DNA-binding domain superfamily/Winged helix DNA-binding domain"/>
    <property type="match status" value="2"/>
</dbReference>
<evidence type="ECO:0000256" key="1">
    <source>
        <dbReference type="ARBA" id="ARBA00004496"/>
    </source>
</evidence>
<name>A0AA46YKG7_9ACTN</name>
<dbReference type="KEGG" id="sgrg:L0C25_18780"/>
<comment type="function">
    <text evidence="5">Modulates RecA activity.</text>
</comment>
<evidence type="ECO:0000256" key="3">
    <source>
        <dbReference type="ARBA" id="ARBA00018111"/>
    </source>
</evidence>
<dbReference type="AlphaFoldDB" id="A0AA46YKG7"/>
<dbReference type="HAMAP" id="MF_01114">
    <property type="entry name" value="RecX"/>
    <property type="match status" value="1"/>
</dbReference>
<dbReference type="Pfam" id="PF02631">
    <property type="entry name" value="RecX_HTH2"/>
    <property type="match status" value="1"/>
</dbReference>
<feature type="domain" description="RecX first three-helical" evidence="9">
    <location>
        <begin position="60"/>
        <end position="98"/>
    </location>
</feature>
<feature type="domain" description="RecX third three-helical" evidence="8">
    <location>
        <begin position="154"/>
        <end position="200"/>
    </location>
</feature>
<evidence type="ECO:0000256" key="6">
    <source>
        <dbReference type="SAM" id="MobiDB-lite"/>
    </source>
</evidence>
<comment type="subcellular location">
    <subcellularLocation>
        <location evidence="1 5">Cytoplasm</location>
    </subcellularLocation>
</comment>
<organism evidence="10 11">
    <name type="scientific">Solicola gregarius</name>
    <dbReference type="NCBI Taxonomy" id="2908642"/>
    <lineage>
        <taxon>Bacteria</taxon>
        <taxon>Bacillati</taxon>
        <taxon>Actinomycetota</taxon>
        <taxon>Actinomycetes</taxon>
        <taxon>Propionibacteriales</taxon>
        <taxon>Nocardioidaceae</taxon>
        <taxon>Solicola</taxon>
    </lineage>
</organism>
<feature type="compositionally biased region" description="Basic and acidic residues" evidence="6">
    <location>
        <begin position="40"/>
        <end position="51"/>
    </location>
</feature>
<dbReference type="InterPro" id="IPR053926">
    <property type="entry name" value="RecX_HTH_1st"/>
</dbReference>
<proteinExistence type="inferred from homology"/>
<gene>
    <name evidence="5" type="primary">recX</name>
    <name evidence="10" type="ORF">L0C25_18780</name>
</gene>
<evidence type="ECO:0000256" key="2">
    <source>
        <dbReference type="ARBA" id="ARBA00009695"/>
    </source>
</evidence>
<dbReference type="InterPro" id="IPR003783">
    <property type="entry name" value="Regulatory_RecX"/>
</dbReference>
<dbReference type="InterPro" id="IPR036388">
    <property type="entry name" value="WH-like_DNA-bd_sf"/>
</dbReference>
<sequence length="212" mass="24129">MRPDPSDWQTPAEPHVSAPESRNARPKRAAQGGRRGRRKREPEDAEARDLGPDADPEAVARKILLQRLTEQPRSRTELERALAKRDVPADVAARLLDRFEEIGLVDDEAFARSWVESRQRTRGLAGRALAQELRRKGVDDETVRETVDDIDPDDERENARLLVRKKLRSVRSLDRQVQVRRLAGMLARKGYSSGLAYAVIREELDVELDPDL</sequence>
<dbReference type="InterPro" id="IPR053925">
    <property type="entry name" value="RecX_HTH_3rd"/>
</dbReference>
<evidence type="ECO:0000256" key="5">
    <source>
        <dbReference type="HAMAP-Rule" id="MF_01114"/>
    </source>
</evidence>
<dbReference type="GO" id="GO:0005737">
    <property type="term" value="C:cytoplasm"/>
    <property type="evidence" value="ECO:0007669"/>
    <property type="project" value="UniProtKB-SubCell"/>
</dbReference>
<evidence type="ECO:0000259" key="7">
    <source>
        <dbReference type="Pfam" id="PF02631"/>
    </source>
</evidence>
<dbReference type="PANTHER" id="PTHR33602:SF1">
    <property type="entry name" value="REGULATORY PROTEIN RECX FAMILY PROTEIN"/>
    <property type="match status" value="1"/>
</dbReference>
<reference evidence="10" key="1">
    <citation type="submission" date="2022-01" db="EMBL/GenBank/DDBJ databases">
        <title>Nocardioidaceae gen. sp. A5X3R13.</title>
        <authorList>
            <person name="Lopez Marin M.A."/>
            <person name="Uhlik O."/>
        </authorList>
    </citation>
    <scope>NUCLEOTIDE SEQUENCE</scope>
    <source>
        <strain evidence="10">A5X3R13</strain>
    </source>
</reference>
<dbReference type="Pfam" id="PF21982">
    <property type="entry name" value="RecX_HTH1"/>
    <property type="match status" value="1"/>
</dbReference>
<evidence type="ECO:0000313" key="10">
    <source>
        <dbReference type="EMBL" id="UYM04559.1"/>
    </source>
</evidence>
<dbReference type="Pfam" id="PF21981">
    <property type="entry name" value="RecX_HTH3"/>
    <property type="match status" value="1"/>
</dbReference>
<evidence type="ECO:0000313" key="11">
    <source>
        <dbReference type="Proteomes" id="UP001164390"/>
    </source>
</evidence>
<feature type="domain" description="RecX second three-helical" evidence="7">
    <location>
        <begin position="106"/>
        <end position="145"/>
    </location>
</feature>
<dbReference type="EMBL" id="CP094970">
    <property type="protein sequence ID" value="UYM04559.1"/>
    <property type="molecule type" value="Genomic_DNA"/>
</dbReference>
<evidence type="ECO:0000256" key="4">
    <source>
        <dbReference type="ARBA" id="ARBA00022490"/>
    </source>
</evidence>
<keyword evidence="4 5" id="KW-0963">Cytoplasm</keyword>
<feature type="compositionally biased region" description="Basic residues" evidence="6">
    <location>
        <begin position="24"/>
        <end position="39"/>
    </location>
</feature>
<dbReference type="RefSeq" id="WP_271633298.1">
    <property type="nucleotide sequence ID" value="NZ_CP094970.1"/>
</dbReference>
<keyword evidence="11" id="KW-1185">Reference proteome</keyword>